<gene>
    <name evidence="2" type="ORF">MA16_Dca021334</name>
</gene>
<keyword evidence="3" id="KW-1185">Reference proteome</keyword>
<proteinExistence type="predicted"/>
<organism evidence="2 3">
    <name type="scientific">Dendrobium catenatum</name>
    <dbReference type="NCBI Taxonomy" id="906689"/>
    <lineage>
        <taxon>Eukaryota</taxon>
        <taxon>Viridiplantae</taxon>
        <taxon>Streptophyta</taxon>
        <taxon>Embryophyta</taxon>
        <taxon>Tracheophyta</taxon>
        <taxon>Spermatophyta</taxon>
        <taxon>Magnoliopsida</taxon>
        <taxon>Liliopsida</taxon>
        <taxon>Asparagales</taxon>
        <taxon>Orchidaceae</taxon>
        <taxon>Epidendroideae</taxon>
        <taxon>Malaxideae</taxon>
        <taxon>Dendrobiinae</taxon>
        <taxon>Dendrobium</taxon>
    </lineage>
</organism>
<reference evidence="2 3" key="1">
    <citation type="journal article" date="2016" name="Sci. Rep.">
        <title>The Dendrobium catenatum Lindl. genome sequence provides insights into polysaccharide synthase, floral development and adaptive evolution.</title>
        <authorList>
            <person name="Zhang G.Q."/>
            <person name="Xu Q."/>
            <person name="Bian C."/>
            <person name="Tsai W.C."/>
            <person name="Yeh C.M."/>
            <person name="Liu K.W."/>
            <person name="Yoshida K."/>
            <person name="Zhang L.S."/>
            <person name="Chang S.B."/>
            <person name="Chen F."/>
            <person name="Shi Y."/>
            <person name="Su Y.Y."/>
            <person name="Zhang Y.Q."/>
            <person name="Chen L.J."/>
            <person name="Yin Y."/>
            <person name="Lin M."/>
            <person name="Huang H."/>
            <person name="Deng H."/>
            <person name="Wang Z.W."/>
            <person name="Zhu S.L."/>
            <person name="Zhao X."/>
            <person name="Deng C."/>
            <person name="Niu S.C."/>
            <person name="Huang J."/>
            <person name="Wang M."/>
            <person name="Liu G.H."/>
            <person name="Yang H.J."/>
            <person name="Xiao X.J."/>
            <person name="Hsiao Y.Y."/>
            <person name="Wu W.L."/>
            <person name="Chen Y.Y."/>
            <person name="Mitsuda N."/>
            <person name="Ohme-Takagi M."/>
            <person name="Luo Y.B."/>
            <person name="Van de Peer Y."/>
            <person name="Liu Z.J."/>
        </authorList>
    </citation>
    <scope>NUCLEOTIDE SEQUENCE [LARGE SCALE GENOMIC DNA]</scope>
    <source>
        <tissue evidence="2">The whole plant</tissue>
    </source>
</reference>
<dbReference type="AlphaFoldDB" id="A0A2I0WWW4"/>
<feature type="signal peptide" evidence="1">
    <location>
        <begin position="1"/>
        <end position="21"/>
    </location>
</feature>
<keyword evidence="1" id="KW-0732">Signal</keyword>
<accession>A0A2I0WWW4</accession>
<dbReference type="Proteomes" id="UP000233837">
    <property type="component" value="Unassembled WGS sequence"/>
</dbReference>
<dbReference type="EMBL" id="KZ502368">
    <property type="protein sequence ID" value="PKU80159.1"/>
    <property type="molecule type" value="Genomic_DNA"/>
</dbReference>
<feature type="chain" id="PRO_5014159900" evidence="1">
    <location>
        <begin position="22"/>
        <end position="69"/>
    </location>
</feature>
<evidence type="ECO:0000313" key="3">
    <source>
        <dbReference type="Proteomes" id="UP000233837"/>
    </source>
</evidence>
<reference evidence="2 3" key="2">
    <citation type="journal article" date="2017" name="Nature">
        <title>The Apostasia genome and the evolution of orchids.</title>
        <authorList>
            <person name="Zhang G.Q."/>
            <person name="Liu K.W."/>
            <person name="Li Z."/>
            <person name="Lohaus R."/>
            <person name="Hsiao Y.Y."/>
            <person name="Niu S.C."/>
            <person name="Wang J.Y."/>
            <person name="Lin Y.C."/>
            <person name="Xu Q."/>
            <person name="Chen L.J."/>
            <person name="Yoshida K."/>
            <person name="Fujiwara S."/>
            <person name="Wang Z.W."/>
            <person name="Zhang Y.Q."/>
            <person name="Mitsuda N."/>
            <person name="Wang M."/>
            <person name="Liu G.H."/>
            <person name="Pecoraro L."/>
            <person name="Huang H.X."/>
            <person name="Xiao X.J."/>
            <person name="Lin M."/>
            <person name="Wu X.Y."/>
            <person name="Wu W.L."/>
            <person name="Chen Y.Y."/>
            <person name="Chang S.B."/>
            <person name="Sakamoto S."/>
            <person name="Ohme-Takagi M."/>
            <person name="Yagi M."/>
            <person name="Zeng S.J."/>
            <person name="Shen C.Y."/>
            <person name="Yeh C.M."/>
            <person name="Luo Y.B."/>
            <person name="Tsai W.C."/>
            <person name="Van de Peer Y."/>
            <person name="Liu Z.J."/>
        </authorList>
    </citation>
    <scope>NUCLEOTIDE SEQUENCE [LARGE SCALE GENOMIC DNA]</scope>
    <source>
        <tissue evidence="2">The whole plant</tissue>
    </source>
</reference>
<evidence type="ECO:0000256" key="1">
    <source>
        <dbReference type="SAM" id="SignalP"/>
    </source>
</evidence>
<evidence type="ECO:0000313" key="2">
    <source>
        <dbReference type="EMBL" id="PKU80159.1"/>
    </source>
</evidence>
<sequence length="69" mass="7508">MVGVKVTELLVMVMLIGGGSKKVGDRSPCMLISGKSKGKVQAVMKFMVADSADRQGDEKFRNLVSRRVH</sequence>
<protein>
    <submittedName>
        <fullName evidence="2">Uncharacterized protein</fullName>
    </submittedName>
</protein>
<name>A0A2I0WWW4_9ASPA</name>